<accession>A0A8H5N944</accession>
<dbReference type="Proteomes" id="UP000574317">
    <property type="component" value="Unassembled WGS sequence"/>
</dbReference>
<dbReference type="AlphaFoldDB" id="A0A8H5N944"/>
<evidence type="ECO:0000256" key="1">
    <source>
        <dbReference type="SAM" id="SignalP"/>
    </source>
</evidence>
<evidence type="ECO:0008006" key="4">
    <source>
        <dbReference type="Google" id="ProtNLM"/>
    </source>
</evidence>
<evidence type="ECO:0000313" key="2">
    <source>
        <dbReference type="EMBL" id="KAF5557242.1"/>
    </source>
</evidence>
<proteinExistence type="predicted"/>
<comment type="caution">
    <text evidence="2">The sequence shown here is derived from an EMBL/GenBank/DDBJ whole genome shotgun (WGS) entry which is preliminary data.</text>
</comment>
<evidence type="ECO:0000313" key="3">
    <source>
        <dbReference type="Proteomes" id="UP000574317"/>
    </source>
</evidence>
<keyword evidence="3" id="KW-1185">Reference proteome</keyword>
<dbReference type="EMBL" id="JAAOAO010000200">
    <property type="protein sequence ID" value="KAF5557242.1"/>
    <property type="molecule type" value="Genomic_DNA"/>
</dbReference>
<keyword evidence="1" id="KW-0732">Signal</keyword>
<protein>
    <recommendedName>
        <fullName evidence="4">Lysine-specific metallo-endopeptidase domain-containing protein</fullName>
    </recommendedName>
</protein>
<gene>
    <name evidence="2" type="ORF">FNAPI_5454</name>
</gene>
<organism evidence="2 3">
    <name type="scientific">Fusarium napiforme</name>
    <dbReference type="NCBI Taxonomy" id="42672"/>
    <lineage>
        <taxon>Eukaryota</taxon>
        <taxon>Fungi</taxon>
        <taxon>Dikarya</taxon>
        <taxon>Ascomycota</taxon>
        <taxon>Pezizomycotina</taxon>
        <taxon>Sordariomycetes</taxon>
        <taxon>Hypocreomycetidae</taxon>
        <taxon>Hypocreales</taxon>
        <taxon>Nectriaceae</taxon>
        <taxon>Fusarium</taxon>
        <taxon>Fusarium fujikuroi species complex</taxon>
    </lineage>
</organism>
<reference evidence="2 3" key="1">
    <citation type="submission" date="2020-05" db="EMBL/GenBank/DDBJ databases">
        <title>Identification and distribution of gene clusters putatively required for synthesis of sphingolipid metabolism inhibitors in phylogenetically diverse species of the filamentous fungus Fusarium.</title>
        <authorList>
            <person name="Kim H.-S."/>
            <person name="Busman M."/>
            <person name="Brown D.W."/>
            <person name="Divon H."/>
            <person name="Uhlig S."/>
            <person name="Proctor R.H."/>
        </authorList>
    </citation>
    <scope>NUCLEOTIDE SEQUENCE [LARGE SCALE GENOMIC DNA]</scope>
    <source>
        <strain evidence="2 3">NRRL 25196</strain>
    </source>
</reference>
<feature type="signal peptide" evidence="1">
    <location>
        <begin position="1"/>
        <end position="19"/>
    </location>
</feature>
<feature type="chain" id="PRO_5034210318" description="Lysine-specific metallo-endopeptidase domain-containing protein" evidence="1">
    <location>
        <begin position="20"/>
        <end position="417"/>
    </location>
</feature>
<name>A0A8H5N944_9HYPO</name>
<sequence length="417" mass="47057">MHLSYLLTLVGVFSSFSLAVDQGPLVANMANWDIDSSCEPHRRVLDEAFDVALEMATAASDAMEFLRTPRPAKRQRKLHLEWSIKSRALKAALGLTAQDDGANPSADFTFAQDTEVIFKRIKMRLSQSSSVANPTRNSRLQRLGYTKPRLMCGENTEGENANFIWVGKDDPVPGENGILLRDHREARAAIARAGSVGAWLHEGRMVFVKSEKQKGFICGQDMAAVTDYRFDWIFFCDRSFRRKVQRRTSPKAYKEIDGKTKKVKDRTDDKIFAGKSLGSIAGHLSVTVLHELFHWYGLPKVNSQGQGIPYTYNINDVHAVDKDGKYIYKSTESSEAEPESFENPLTREEMSERKLRVVAAYGREHVWNLAKLLHNDRSIKPVANADSMAYFALMMYLDAWDWSANGYADEKSLTLPS</sequence>